<keyword evidence="2" id="KW-1185">Reference proteome</keyword>
<dbReference type="AlphaFoldDB" id="A0A8F6TVW2"/>
<sequence>MSDTPELALPLLAPAQAQKHVTVNEALVRLDGLAQLRLQSVSETTPPAALDGFAYGVPSGAVNAWAGQEGSVAIASGGGWIFVPAQRGWRAVVLDAGSLAIFDGAAWRVGAQTLTPGGACIGLTSAEFDVTLAAGASVTTPVVFPARAVAYGVTGRVISAITGTATTWDIGVTGDLQRYGSGLGTSLNSWVSGPGTPQVYWSPTALEITAQGGDFAGGTIRLVAHYAELALPDPV</sequence>
<dbReference type="KEGG" id="gce:KYE46_13170"/>
<name>A0A8F6TVW2_9RHOB</name>
<protein>
    <submittedName>
        <fullName evidence="1">DUF2793 domain-containing protein</fullName>
    </submittedName>
</protein>
<dbReference type="InterPro" id="IPR021251">
    <property type="entry name" value="DUF2793"/>
</dbReference>
<dbReference type="Proteomes" id="UP000825009">
    <property type="component" value="Chromosome"/>
</dbReference>
<accession>A0A8F6TVW2</accession>
<organism evidence="1 2">
    <name type="scientific">Gymnodinialimonas ceratoperidinii</name>
    <dbReference type="NCBI Taxonomy" id="2856823"/>
    <lineage>
        <taxon>Bacteria</taxon>
        <taxon>Pseudomonadati</taxon>
        <taxon>Pseudomonadota</taxon>
        <taxon>Alphaproteobacteria</taxon>
        <taxon>Rhodobacterales</taxon>
        <taxon>Paracoccaceae</taxon>
        <taxon>Gymnodinialimonas</taxon>
    </lineage>
</organism>
<evidence type="ECO:0000313" key="1">
    <source>
        <dbReference type="EMBL" id="QXT38879.1"/>
    </source>
</evidence>
<evidence type="ECO:0000313" key="2">
    <source>
        <dbReference type="Proteomes" id="UP000825009"/>
    </source>
</evidence>
<gene>
    <name evidence="1" type="ORF">KYE46_13170</name>
</gene>
<dbReference type="EMBL" id="CP079194">
    <property type="protein sequence ID" value="QXT38879.1"/>
    <property type="molecule type" value="Genomic_DNA"/>
</dbReference>
<dbReference type="RefSeq" id="WP_219001075.1">
    <property type="nucleotide sequence ID" value="NZ_CP079194.1"/>
</dbReference>
<proteinExistence type="predicted"/>
<reference evidence="1 2" key="1">
    <citation type="submission" date="2021-07" db="EMBL/GenBank/DDBJ databases">
        <title>A novel Jannaschia species isolated from marine dinoflagellate Ceratoperidinium margalefii.</title>
        <authorList>
            <person name="Jiang Y."/>
            <person name="Li Z."/>
        </authorList>
    </citation>
    <scope>NUCLEOTIDE SEQUENCE [LARGE SCALE GENOMIC DNA]</scope>
    <source>
        <strain evidence="1 2">J12C1-MA-4</strain>
    </source>
</reference>
<dbReference type="Pfam" id="PF10983">
    <property type="entry name" value="DUF2793"/>
    <property type="match status" value="1"/>
</dbReference>